<dbReference type="EnsemblPlants" id="Pp3c3_32846V3.1">
    <property type="protein sequence ID" value="Pp3c3_32846V3.1"/>
    <property type="gene ID" value="Pp3c3_32846"/>
</dbReference>
<accession>A0A2K1KX23</accession>
<dbReference type="Pfam" id="PF13966">
    <property type="entry name" value="zf-RVT"/>
    <property type="match status" value="1"/>
</dbReference>
<protein>
    <recommendedName>
        <fullName evidence="1">Reverse transcriptase zinc-binding domain-containing protein</fullName>
    </recommendedName>
</protein>
<dbReference type="EMBL" id="ABEU02000003">
    <property type="protein sequence ID" value="PNR58296.1"/>
    <property type="molecule type" value="Genomic_DNA"/>
</dbReference>
<gene>
    <name evidence="2" type="ORF">PHYPA_005291</name>
</gene>
<name>A0A2K1KX23_PHYPA</name>
<evidence type="ECO:0000313" key="2">
    <source>
        <dbReference type="EMBL" id="PNR58296.1"/>
    </source>
</evidence>
<reference evidence="2 4" key="2">
    <citation type="journal article" date="2018" name="Plant J.">
        <title>The Physcomitrella patens chromosome-scale assembly reveals moss genome structure and evolution.</title>
        <authorList>
            <person name="Lang D."/>
            <person name="Ullrich K.K."/>
            <person name="Murat F."/>
            <person name="Fuchs J."/>
            <person name="Jenkins J."/>
            <person name="Haas F.B."/>
            <person name="Piednoel M."/>
            <person name="Gundlach H."/>
            <person name="Van Bel M."/>
            <person name="Meyberg R."/>
            <person name="Vives C."/>
            <person name="Morata J."/>
            <person name="Symeonidi A."/>
            <person name="Hiss M."/>
            <person name="Muchero W."/>
            <person name="Kamisugi Y."/>
            <person name="Saleh O."/>
            <person name="Blanc G."/>
            <person name="Decker E.L."/>
            <person name="van Gessel N."/>
            <person name="Grimwood J."/>
            <person name="Hayes R.D."/>
            <person name="Graham S.W."/>
            <person name="Gunter L.E."/>
            <person name="McDaniel S.F."/>
            <person name="Hoernstein S.N.W."/>
            <person name="Larsson A."/>
            <person name="Li F.W."/>
            <person name="Perroud P.F."/>
            <person name="Phillips J."/>
            <person name="Ranjan P."/>
            <person name="Rokshar D.S."/>
            <person name="Rothfels C.J."/>
            <person name="Schneider L."/>
            <person name="Shu S."/>
            <person name="Stevenson D.W."/>
            <person name="Thummler F."/>
            <person name="Tillich M."/>
            <person name="Villarreal Aguilar J.C."/>
            <person name="Widiez T."/>
            <person name="Wong G.K."/>
            <person name="Wymore A."/>
            <person name="Zhang Y."/>
            <person name="Zimmer A.D."/>
            <person name="Quatrano R.S."/>
            <person name="Mayer K.F.X."/>
            <person name="Goodstein D."/>
            <person name="Casacuberta J.M."/>
            <person name="Vandepoele K."/>
            <person name="Reski R."/>
            <person name="Cuming A.C."/>
            <person name="Tuskan G.A."/>
            <person name="Maumus F."/>
            <person name="Salse J."/>
            <person name="Schmutz J."/>
            <person name="Rensing S.A."/>
        </authorList>
    </citation>
    <scope>NUCLEOTIDE SEQUENCE [LARGE SCALE GENOMIC DNA]</scope>
    <source>
        <strain evidence="3 4">cv. Gransden 2004</strain>
    </source>
</reference>
<dbReference type="AlphaFoldDB" id="A0A2K1KX23"/>
<keyword evidence="4" id="KW-1185">Reference proteome</keyword>
<dbReference type="InParanoid" id="A0A2K1KX23"/>
<sequence length="143" mass="16461">MGWPVGSNAGTTVYGHTHRVRVVQVKRGQQRHTLQLFYGRTDRFQWDPGRFRWKDHDGFNVWDKRTRKEAGLLWLVWHCAVAVNILRGRMNVNVAQSCPVCAEGIAETMIHTFWECSAANRVWKWGSSTLEKLVVQSEPGPLT</sequence>
<dbReference type="Proteomes" id="UP000006727">
    <property type="component" value="Chromosome 3"/>
</dbReference>
<feature type="domain" description="Reverse transcriptase zinc-binding" evidence="1">
    <location>
        <begin position="60"/>
        <end position="123"/>
    </location>
</feature>
<dbReference type="Gramene" id="Pp3c3_32846V3.1">
    <property type="protein sequence ID" value="Pp3c3_32846V3.1"/>
    <property type="gene ID" value="Pp3c3_32846"/>
</dbReference>
<evidence type="ECO:0000313" key="4">
    <source>
        <dbReference type="Proteomes" id="UP000006727"/>
    </source>
</evidence>
<evidence type="ECO:0000259" key="1">
    <source>
        <dbReference type="Pfam" id="PF13966"/>
    </source>
</evidence>
<organism evidence="2">
    <name type="scientific">Physcomitrium patens</name>
    <name type="common">Spreading-leaved earth moss</name>
    <name type="synonym">Physcomitrella patens</name>
    <dbReference type="NCBI Taxonomy" id="3218"/>
    <lineage>
        <taxon>Eukaryota</taxon>
        <taxon>Viridiplantae</taxon>
        <taxon>Streptophyta</taxon>
        <taxon>Embryophyta</taxon>
        <taxon>Bryophyta</taxon>
        <taxon>Bryophytina</taxon>
        <taxon>Bryopsida</taxon>
        <taxon>Funariidae</taxon>
        <taxon>Funariales</taxon>
        <taxon>Funariaceae</taxon>
        <taxon>Physcomitrium</taxon>
    </lineage>
</organism>
<reference evidence="2 4" key="1">
    <citation type="journal article" date="2008" name="Science">
        <title>The Physcomitrella genome reveals evolutionary insights into the conquest of land by plants.</title>
        <authorList>
            <person name="Rensing S."/>
            <person name="Lang D."/>
            <person name="Zimmer A."/>
            <person name="Terry A."/>
            <person name="Salamov A."/>
            <person name="Shapiro H."/>
            <person name="Nishiyama T."/>
            <person name="Perroud P.-F."/>
            <person name="Lindquist E."/>
            <person name="Kamisugi Y."/>
            <person name="Tanahashi T."/>
            <person name="Sakakibara K."/>
            <person name="Fujita T."/>
            <person name="Oishi K."/>
            <person name="Shin-I T."/>
            <person name="Kuroki Y."/>
            <person name="Toyoda A."/>
            <person name="Suzuki Y."/>
            <person name="Hashimoto A."/>
            <person name="Yamaguchi K."/>
            <person name="Sugano A."/>
            <person name="Kohara Y."/>
            <person name="Fujiyama A."/>
            <person name="Anterola A."/>
            <person name="Aoki S."/>
            <person name="Ashton N."/>
            <person name="Barbazuk W.B."/>
            <person name="Barker E."/>
            <person name="Bennetzen J."/>
            <person name="Bezanilla M."/>
            <person name="Blankenship R."/>
            <person name="Cho S.H."/>
            <person name="Dutcher S."/>
            <person name="Estelle M."/>
            <person name="Fawcett J.A."/>
            <person name="Gundlach H."/>
            <person name="Hanada K."/>
            <person name="Heyl A."/>
            <person name="Hicks K.A."/>
            <person name="Hugh J."/>
            <person name="Lohr M."/>
            <person name="Mayer K."/>
            <person name="Melkozernov A."/>
            <person name="Murata T."/>
            <person name="Nelson D."/>
            <person name="Pils B."/>
            <person name="Prigge M."/>
            <person name="Reiss B."/>
            <person name="Renner T."/>
            <person name="Rombauts S."/>
            <person name="Rushton P."/>
            <person name="Sanderfoot A."/>
            <person name="Schween G."/>
            <person name="Shiu S.-H."/>
            <person name="Stueber K."/>
            <person name="Theodoulou F.L."/>
            <person name="Tu H."/>
            <person name="Van de Peer Y."/>
            <person name="Verrier P.J."/>
            <person name="Waters E."/>
            <person name="Wood A."/>
            <person name="Yang L."/>
            <person name="Cove D."/>
            <person name="Cuming A."/>
            <person name="Hasebe M."/>
            <person name="Lucas S."/>
            <person name="Mishler D.B."/>
            <person name="Reski R."/>
            <person name="Grigoriev I."/>
            <person name="Quatrano R.S."/>
            <person name="Boore J.L."/>
        </authorList>
    </citation>
    <scope>NUCLEOTIDE SEQUENCE [LARGE SCALE GENOMIC DNA]</scope>
    <source>
        <strain evidence="3 4">cv. Gransden 2004</strain>
    </source>
</reference>
<dbReference type="InterPro" id="IPR026960">
    <property type="entry name" value="RVT-Znf"/>
</dbReference>
<evidence type="ECO:0000313" key="3">
    <source>
        <dbReference type="EnsemblPlants" id="Pp3c3_32846V3.1"/>
    </source>
</evidence>
<proteinExistence type="predicted"/>
<reference evidence="3" key="3">
    <citation type="submission" date="2020-12" db="UniProtKB">
        <authorList>
            <consortium name="EnsemblPlants"/>
        </authorList>
    </citation>
    <scope>IDENTIFICATION</scope>
</reference>